<feature type="transmembrane region" description="Helical" evidence="5">
    <location>
        <begin position="150"/>
        <end position="169"/>
    </location>
</feature>
<dbReference type="PATRIC" id="fig|272562.8.peg.1039"/>
<dbReference type="STRING" id="272562.CA_C0834"/>
<dbReference type="Proteomes" id="UP000000814">
    <property type="component" value="Chromosome"/>
</dbReference>
<dbReference type="GeneID" id="44997344"/>
<dbReference type="InterPro" id="IPR013525">
    <property type="entry name" value="ABC2_TM"/>
</dbReference>
<dbReference type="GO" id="GO:0043190">
    <property type="term" value="C:ATP-binding cassette (ABC) transporter complex"/>
    <property type="evidence" value="ECO:0007669"/>
    <property type="project" value="InterPro"/>
</dbReference>
<evidence type="ECO:0000256" key="2">
    <source>
        <dbReference type="ARBA" id="ARBA00022692"/>
    </source>
</evidence>
<accession>Q97KT2</accession>
<feature type="transmembrane region" description="Helical" evidence="5">
    <location>
        <begin position="6"/>
        <end position="24"/>
    </location>
</feature>
<evidence type="ECO:0000256" key="5">
    <source>
        <dbReference type="RuleBase" id="RU361157"/>
    </source>
</evidence>
<dbReference type="GO" id="GO:0140359">
    <property type="term" value="F:ABC-type transporter activity"/>
    <property type="evidence" value="ECO:0007669"/>
    <property type="project" value="InterPro"/>
</dbReference>
<evidence type="ECO:0000256" key="4">
    <source>
        <dbReference type="ARBA" id="ARBA00023136"/>
    </source>
</evidence>
<dbReference type="EMBL" id="AE001437">
    <property type="protein sequence ID" value="AAK78810.1"/>
    <property type="molecule type" value="Genomic_DNA"/>
</dbReference>
<keyword evidence="3 5" id="KW-1133">Transmembrane helix</keyword>
<feature type="transmembrane region" description="Helical" evidence="5">
    <location>
        <begin position="117"/>
        <end position="138"/>
    </location>
</feature>
<dbReference type="PANTHER" id="PTHR43027">
    <property type="entry name" value="DOXORUBICIN RESISTANCE ABC TRANSPORTER PERMEASE PROTEIN DRRC-RELATED"/>
    <property type="match status" value="1"/>
</dbReference>
<protein>
    <recommendedName>
        <fullName evidence="5">Transport permease protein</fullName>
    </recommendedName>
</protein>
<keyword evidence="4 5" id="KW-0472">Membrane</keyword>
<dbReference type="HOGENOM" id="CLU_097448_0_0_9"/>
<feature type="transmembrane region" description="Helical" evidence="5">
    <location>
        <begin position="36"/>
        <end position="56"/>
    </location>
</feature>
<dbReference type="AlphaFoldDB" id="Q97KT2"/>
<proteinExistence type="inferred from homology"/>
<evidence type="ECO:0000259" key="6">
    <source>
        <dbReference type="PROSITE" id="PS51012"/>
    </source>
</evidence>
<keyword evidence="5" id="KW-0813">Transport</keyword>
<comment type="subcellular location">
    <subcellularLocation>
        <location evidence="5">Cell membrane</location>
        <topology evidence="5">Multi-pass membrane protein</topology>
    </subcellularLocation>
    <subcellularLocation>
        <location evidence="1">Membrane</location>
        <topology evidence="1">Multi-pass membrane protein</topology>
    </subcellularLocation>
</comment>
<evidence type="ECO:0000313" key="8">
    <source>
        <dbReference type="Proteomes" id="UP000000814"/>
    </source>
</evidence>
<dbReference type="InterPro" id="IPR000412">
    <property type="entry name" value="ABC_2_transport"/>
</dbReference>
<feature type="transmembrane region" description="Helical" evidence="5">
    <location>
        <begin position="199"/>
        <end position="222"/>
    </location>
</feature>
<dbReference type="PROSITE" id="PS51012">
    <property type="entry name" value="ABC_TM2"/>
    <property type="match status" value="1"/>
</dbReference>
<name>Q97KT2_CLOAB</name>
<feature type="transmembrane region" description="Helical" evidence="5">
    <location>
        <begin position="76"/>
        <end position="105"/>
    </location>
</feature>
<evidence type="ECO:0000313" key="7">
    <source>
        <dbReference type="EMBL" id="AAK78810.1"/>
    </source>
</evidence>
<dbReference type="Pfam" id="PF01061">
    <property type="entry name" value="ABC2_membrane"/>
    <property type="match status" value="1"/>
</dbReference>
<dbReference type="PANTHER" id="PTHR43027:SF1">
    <property type="entry name" value="DOXORUBICIN RESISTANCE ABC TRANSPORTER PERMEASE PROTEIN DRRC-RELATED"/>
    <property type="match status" value="1"/>
</dbReference>
<evidence type="ECO:0000256" key="1">
    <source>
        <dbReference type="ARBA" id="ARBA00004141"/>
    </source>
</evidence>
<gene>
    <name evidence="7" type="ordered locus">CA_C0834</name>
</gene>
<dbReference type="InterPro" id="IPR047817">
    <property type="entry name" value="ABC2_TM_bact-type"/>
</dbReference>
<keyword evidence="8" id="KW-1185">Reference proteome</keyword>
<dbReference type="InterPro" id="IPR052902">
    <property type="entry name" value="ABC-2_transporter"/>
</dbReference>
<organism evidence="7 8">
    <name type="scientific">Clostridium acetobutylicum (strain ATCC 824 / DSM 792 / JCM 1419 / IAM 19013 / LMG 5710 / NBRC 13948 / NRRL B-527 / VKM B-1787 / 2291 / W)</name>
    <dbReference type="NCBI Taxonomy" id="272562"/>
    <lineage>
        <taxon>Bacteria</taxon>
        <taxon>Bacillati</taxon>
        <taxon>Bacillota</taxon>
        <taxon>Clostridia</taxon>
        <taxon>Eubacteriales</taxon>
        <taxon>Clostridiaceae</taxon>
        <taxon>Clostridium</taxon>
    </lineage>
</organism>
<dbReference type="KEGG" id="cac:CA_C0834"/>
<dbReference type="PIRSF" id="PIRSF006648">
    <property type="entry name" value="DrrB"/>
    <property type="match status" value="1"/>
</dbReference>
<dbReference type="DNASU" id="1117017"/>
<reference evidence="7 8" key="1">
    <citation type="journal article" date="2001" name="J. Bacteriol.">
        <title>Genome sequence and comparative analysis of the solvent-producing bacterium Clostridium acetobutylicum.</title>
        <authorList>
            <person name="Nolling J."/>
            <person name="Breton G."/>
            <person name="Omelchenko M.V."/>
            <person name="Makarova K.S."/>
            <person name="Zeng Q."/>
            <person name="Gibson R."/>
            <person name="Lee H.M."/>
            <person name="Dubois J."/>
            <person name="Qiu D."/>
            <person name="Hitti J."/>
            <person name="Wolf Y.I."/>
            <person name="Tatusov R.L."/>
            <person name="Sabathe F."/>
            <person name="Doucette-Stamm L."/>
            <person name="Soucaille P."/>
            <person name="Daly M.J."/>
            <person name="Bennett G.N."/>
            <person name="Koonin E.V."/>
            <person name="Smith D.R."/>
        </authorList>
    </citation>
    <scope>NUCLEOTIDE SEQUENCE [LARGE SCALE GENOMIC DNA]</scope>
    <source>
        <strain evidence="8">ATCC 824 / DSM 792 / JCM 1419 / LMG 5710 / VKM B-1787</strain>
    </source>
</reference>
<dbReference type="OrthoDB" id="1747748at2"/>
<sequence>MIIYNIVYPMILILLYEYLAVNYFKGDKSITSSYYYVIVLIPFFIFTNIITMAYVAKDESLSKTAYRFLSAPIDNSAIVLSKIISCTVISWGCSLILLIISKVLLSVNFEGSTLKILILFFTENFMAAAIGIFLGIVMKNFKTIKGILNIPISILGVLGGCFFPVGALGRTFEKVSYISPFTWINRGIISEVYDKSQTILVGTILVTLVFGIIFSIGASILFNKEVFL</sequence>
<evidence type="ECO:0000256" key="3">
    <source>
        <dbReference type="ARBA" id="ARBA00022989"/>
    </source>
</evidence>
<dbReference type="PIR" id="G97002">
    <property type="entry name" value="G97002"/>
</dbReference>
<keyword evidence="2 5" id="KW-0812">Transmembrane</keyword>
<dbReference type="eggNOG" id="COG0842">
    <property type="taxonomic scope" value="Bacteria"/>
</dbReference>
<feature type="domain" description="ABC transmembrane type-2" evidence="6">
    <location>
        <begin position="1"/>
        <end position="225"/>
    </location>
</feature>
<dbReference type="RefSeq" id="WP_010964152.1">
    <property type="nucleotide sequence ID" value="NC_003030.1"/>
</dbReference>
<comment type="similarity">
    <text evidence="5">Belongs to the ABC-2 integral membrane protein family.</text>
</comment>
<keyword evidence="5" id="KW-1003">Cell membrane</keyword>